<protein>
    <submittedName>
        <fullName evidence="2">Spiroplasma plectrovirus-related protein</fullName>
    </submittedName>
</protein>
<gene>
    <name evidence="2" type="ORF">SDAV_001699</name>
</gene>
<dbReference type="Proteomes" id="UP000253689">
    <property type="component" value="Chromosome"/>
</dbReference>
<dbReference type="InterPro" id="IPR054816">
    <property type="entry name" value="Lipoprotein_mollicutes-type_CS"/>
</dbReference>
<reference evidence="3" key="1">
    <citation type="submission" date="2018-07" db="EMBL/GenBank/DDBJ databases">
        <title>Complete Genome Sequence of Spiroplasma phoeniceum.</title>
        <authorList>
            <person name="Davis R.E."/>
            <person name="Shao J.Y."/>
            <person name="Zhao Y."/>
            <person name="Silver A."/>
            <person name="Stump z."/>
            <person name="Gasparich G."/>
        </authorList>
    </citation>
    <scope>NUCLEOTIDE SEQUENCE [LARGE SCALE GENOMIC DNA]</scope>
    <source>
        <strain evidence="3">P40</strain>
    </source>
</reference>
<dbReference type="RefSeq" id="WP_186823369.1">
    <property type="nucleotide sequence ID" value="NZ_CP031088.1"/>
</dbReference>
<sequence>MKKWLSIIGAIGLTPTSTTTLISCKKENNNENGGGDNKPEPQYNPQQPPEGSNWKIITDYNYFDNNIDDNWYFFILKNEKESKLKEIKFINNSNNAYGIIESNGFIFSKYLIKNSYLQKGLIKGLYRWDGNGEPQIPTIDKNTGKITDWKEQKGT</sequence>
<dbReference type="NCBIfam" id="NF038029">
    <property type="entry name" value="LP_plasma"/>
    <property type="match status" value="1"/>
</dbReference>
<organism evidence="2 3">
    <name type="scientific">Spiroplasma phoeniceum P40</name>
    <dbReference type="NCBI Taxonomy" id="1276259"/>
    <lineage>
        <taxon>Bacteria</taxon>
        <taxon>Bacillati</taxon>
        <taxon>Mycoplasmatota</taxon>
        <taxon>Mollicutes</taxon>
        <taxon>Entomoplasmatales</taxon>
        <taxon>Spiroplasmataceae</taxon>
        <taxon>Spiroplasma</taxon>
    </lineage>
</organism>
<feature type="region of interest" description="Disordered" evidence="1">
    <location>
        <begin position="25"/>
        <end position="50"/>
    </location>
</feature>
<dbReference type="Pfam" id="PF12461">
    <property type="entry name" value="DUF3688"/>
    <property type="match status" value="1"/>
</dbReference>
<evidence type="ECO:0000313" key="2">
    <source>
        <dbReference type="EMBL" id="AXF96652.1"/>
    </source>
</evidence>
<name>A0A345DR11_9MOLU</name>
<evidence type="ECO:0000313" key="3">
    <source>
        <dbReference type="Proteomes" id="UP000253689"/>
    </source>
</evidence>
<dbReference type="InterPro" id="IPR022160">
    <property type="entry name" value="Phage_1-C74_Orf1"/>
</dbReference>
<dbReference type="AlphaFoldDB" id="A0A345DR11"/>
<dbReference type="KEGG" id="sphh:SDAV_001699"/>
<accession>A0A345DR11</accession>
<dbReference type="PROSITE" id="PS51257">
    <property type="entry name" value="PROKAR_LIPOPROTEIN"/>
    <property type="match status" value="1"/>
</dbReference>
<proteinExistence type="predicted"/>
<keyword evidence="3" id="KW-1185">Reference proteome</keyword>
<evidence type="ECO:0000256" key="1">
    <source>
        <dbReference type="SAM" id="MobiDB-lite"/>
    </source>
</evidence>
<dbReference type="EMBL" id="CP031088">
    <property type="protein sequence ID" value="AXF96652.1"/>
    <property type="molecule type" value="Genomic_DNA"/>
</dbReference>